<evidence type="ECO:0000256" key="9">
    <source>
        <dbReference type="RuleBase" id="RU004020"/>
    </source>
</evidence>
<evidence type="ECO:0000256" key="1">
    <source>
        <dbReference type="ARBA" id="ARBA00004123"/>
    </source>
</evidence>
<dbReference type="GO" id="GO:0003700">
    <property type="term" value="F:DNA-binding transcription factor activity"/>
    <property type="evidence" value="ECO:0007669"/>
    <property type="project" value="InterPro"/>
</dbReference>
<feature type="domain" description="HSF-type DNA-binding" evidence="12">
    <location>
        <begin position="590"/>
        <end position="673"/>
    </location>
</feature>
<dbReference type="AlphaFoldDB" id="A0A6A3AUA6"/>
<feature type="region of interest" description="Disordered" evidence="11">
    <location>
        <begin position="1"/>
        <end position="29"/>
    </location>
</feature>
<evidence type="ECO:0000256" key="10">
    <source>
        <dbReference type="SAM" id="Coils"/>
    </source>
</evidence>
<evidence type="ECO:0000313" key="14">
    <source>
        <dbReference type="Proteomes" id="UP000436088"/>
    </source>
</evidence>
<keyword evidence="7" id="KW-0804">Transcription</keyword>
<comment type="subunit">
    <text evidence="2">Homotrimer.</text>
</comment>
<evidence type="ECO:0000256" key="6">
    <source>
        <dbReference type="ARBA" id="ARBA00023125"/>
    </source>
</evidence>
<feature type="region of interest" description="Disordered" evidence="11">
    <location>
        <begin position="233"/>
        <end position="255"/>
    </location>
</feature>
<keyword evidence="8" id="KW-0539">Nucleus</keyword>
<dbReference type="GO" id="GO:0005634">
    <property type="term" value="C:nucleus"/>
    <property type="evidence" value="ECO:0007669"/>
    <property type="project" value="UniProtKB-SubCell"/>
</dbReference>
<dbReference type="PANTHER" id="PTHR10015:SF332">
    <property type="entry name" value="HEAT STRESS TRANSCRIPTION FACTOR C-1"/>
    <property type="match status" value="1"/>
</dbReference>
<dbReference type="GO" id="GO:0034605">
    <property type="term" value="P:cellular response to heat"/>
    <property type="evidence" value="ECO:0007669"/>
    <property type="project" value="TreeGrafter"/>
</dbReference>
<evidence type="ECO:0000259" key="12">
    <source>
        <dbReference type="SMART" id="SM00415"/>
    </source>
</evidence>
<dbReference type="PANTHER" id="PTHR10015">
    <property type="entry name" value="HEAT SHOCK TRANSCRIPTION FACTOR"/>
    <property type="match status" value="1"/>
</dbReference>
<evidence type="ECO:0000256" key="2">
    <source>
        <dbReference type="ARBA" id="ARBA00011233"/>
    </source>
</evidence>
<dbReference type="Pfam" id="PF00447">
    <property type="entry name" value="HSF_DNA-bind"/>
    <property type="match status" value="1"/>
</dbReference>
<dbReference type="Gene3D" id="1.10.10.10">
    <property type="entry name" value="Winged helix-like DNA-binding domain superfamily/Winged helix DNA-binding domain"/>
    <property type="match status" value="1"/>
</dbReference>
<reference evidence="13" key="1">
    <citation type="submission" date="2019-09" db="EMBL/GenBank/DDBJ databases">
        <title>Draft genome information of white flower Hibiscus syriacus.</title>
        <authorList>
            <person name="Kim Y.-M."/>
        </authorList>
    </citation>
    <scope>NUCLEOTIDE SEQUENCE [LARGE SCALE GENOMIC DNA]</scope>
    <source>
        <strain evidence="13">YM2019G1</strain>
    </source>
</reference>
<name>A0A6A3AUA6_HIBSY</name>
<dbReference type="Proteomes" id="UP000436088">
    <property type="component" value="Unassembled WGS sequence"/>
</dbReference>
<feature type="compositionally biased region" description="Basic and acidic residues" evidence="11">
    <location>
        <begin position="237"/>
        <end position="247"/>
    </location>
</feature>
<keyword evidence="5" id="KW-0346">Stress response</keyword>
<gene>
    <name evidence="13" type="ORF">F3Y22_tig00110392pilonHSYRG00030</name>
</gene>
<sequence length="796" mass="89073">MIKGDDRHRIYSEESERSDEGNGGNSVKARGLDPRHVCADFSTLVFALPHDSPTLVALSSPEGVKASAILEALSAWFQPFYKGVTSGIRVSRCGQATIVSTFVAKLKRDGAQEKMSFHTQRLGVQWWETGREYGGLESIIDVQAWGCCDEFVRNARGNESTPRGASSRGREAQGRLMLKVPSLIKEDGFFTFMIGLKPWVKKVLEQREVKELSKALTTAESIKEFGVKKNKTSKAKPKAEGSGKRFCNEGYPRGVESSKMMDEPRIYLSGEDDEPRIKEALRLGSVRFIYTKTSKSQVQEEVAMSKEFTEHVREENMASETIIRGGSKQGLAEDVQVWNNPLKTRRRESKGGQDVEEQGNHGDTIHLQARKKQSLEGIQDFAAGTRGSKSRKIKTCRKSSYGRDALVGVLAYFITWRMAQEIVKLHEAKAKASSSYGKTATSQGVRKYPRGCCPGSSSTATRASLGSVRSIGLTEITKLSPVLGECLTSPGRIYSEASKRSDKGDGGNSVKACGLKPRQMCADFCKRIILRVATLVFALPQDSPTLVALSSPEAVKASAILEALRAWFQPFCLPCCLCGAWQMEGNSNNMVAPFVVKTYQMVNDPMTNTVVTWGKANNSFMVIDYSFFTQRILPLYFKHSIFSSLVRQLNTYESANEWFLRGQKHLLKNIVRRKHNKSSYRKVKAEDLDEEEEIVMEIARLKEEQKSLEKELRDMNKRLEATERRPQQMLPFLYKVVEDPDFLPRMVLEKERAKQLNVNRKRRLSGLTAMPSLQSSSSTSSVAGYSNYVKSEEEDG</sequence>
<keyword evidence="3" id="KW-0597">Phosphoprotein</keyword>
<dbReference type="SMART" id="SM00415">
    <property type="entry name" value="HSF"/>
    <property type="match status" value="1"/>
</dbReference>
<keyword evidence="14" id="KW-1185">Reference proteome</keyword>
<proteinExistence type="inferred from homology"/>
<feature type="compositionally biased region" description="Low complexity" evidence="11">
    <location>
        <begin position="772"/>
        <end position="786"/>
    </location>
</feature>
<evidence type="ECO:0000256" key="5">
    <source>
        <dbReference type="ARBA" id="ARBA00023016"/>
    </source>
</evidence>
<keyword evidence="10" id="KW-0175">Coiled coil</keyword>
<dbReference type="FunFam" id="1.10.10.10:FF:000037">
    <property type="entry name" value="Heat stress transcription factor B-4"/>
    <property type="match status" value="1"/>
</dbReference>
<feature type="compositionally biased region" description="Basic and acidic residues" evidence="11">
    <location>
        <begin position="1"/>
        <end position="20"/>
    </location>
</feature>
<evidence type="ECO:0000256" key="3">
    <source>
        <dbReference type="ARBA" id="ARBA00022553"/>
    </source>
</evidence>
<feature type="region of interest" description="Disordered" evidence="11">
    <location>
        <begin position="764"/>
        <end position="796"/>
    </location>
</feature>
<dbReference type="GO" id="GO:0006357">
    <property type="term" value="P:regulation of transcription by RNA polymerase II"/>
    <property type="evidence" value="ECO:0007669"/>
    <property type="project" value="TreeGrafter"/>
</dbReference>
<keyword evidence="6" id="KW-0238">DNA-binding</keyword>
<dbReference type="PRINTS" id="PR00056">
    <property type="entry name" value="HSFDOMAIN"/>
</dbReference>
<accession>A0A6A3AUA6</accession>
<dbReference type="GO" id="GO:0000978">
    <property type="term" value="F:RNA polymerase II cis-regulatory region sequence-specific DNA binding"/>
    <property type="evidence" value="ECO:0007669"/>
    <property type="project" value="TreeGrafter"/>
</dbReference>
<evidence type="ECO:0000256" key="11">
    <source>
        <dbReference type="SAM" id="MobiDB-lite"/>
    </source>
</evidence>
<evidence type="ECO:0000256" key="4">
    <source>
        <dbReference type="ARBA" id="ARBA00023015"/>
    </source>
</evidence>
<organism evidence="13 14">
    <name type="scientific">Hibiscus syriacus</name>
    <name type="common">Rose of Sharon</name>
    <dbReference type="NCBI Taxonomy" id="106335"/>
    <lineage>
        <taxon>Eukaryota</taxon>
        <taxon>Viridiplantae</taxon>
        <taxon>Streptophyta</taxon>
        <taxon>Embryophyta</taxon>
        <taxon>Tracheophyta</taxon>
        <taxon>Spermatophyta</taxon>
        <taxon>Magnoliopsida</taxon>
        <taxon>eudicotyledons</taxon>
        <taxon>Gunneridae</taxon>
        <taxon>Pentapetalae</taxon>
        <taxon>rosids</taxon>
        <taxon>malvids</taxon>
        <taxon>Malvales</taxon>
        <taxon>Malvaceae</taxon>
        <taxon>Malvoideae</taxon>
        <taxon>Hibiscus</taxon>
    </lineage>
</organism>
<evidence type="ECO:0000256" key="7">
    <source>
        <dbReference type="ARBA" id="ARBA00023163"/>
    </source>
</evidence>
<dbReference type="SUPFAM" id="SSF46785">
    <property type="entry name" value="Winged helix' DNA-binding domain"/>
    <property type="match status" value="1"/>
</dbReference>
<dbReference type="InterPro" id="IPR036388">
    <property type="entry name" value="WH-like_DNA-bd_sf"/>
</dbReference>
<comment type="subcellular location">
    <subcellularLocation>
        <location evidence="1">Nucleus</location>
    </subcellularLocation>
</comment>
<evidence type="ECO:0000313" key="13">
    <source>
        <dbReference type="EMBL" id="KAE8706489.1"/>
    </source>
</evidence>
<keyword evidence="4" id="KW-0805">Transcription regulation</keyword>
<feature type="coiled-coil region" evidence="10">
    <location>
        <begin position="691"/>
        <end position="725"/>
    </location>
</feature>
<dbReference type="EMBL" id="VEPZ02000969">
    <property type="protein sequence ID" value="KAE8706489.1"/>
    <property type="molecule type" value="Genomic_DNA"/>
</dbReference>
<comment type="caution">
    <text evidence="13">The sequence shown here is derived from an EMBL/GenBank/DDBJ whole genome shotgun (WGS) entry which is preliminary data.</text>
</comment>
<evidence type="ECO:0000256" key="8">
    <source>
        <dbReference type="ARBA" id="ARBA00023242"/>
    </source>
</evidence>
<dbReference type="InterPro" id="IPR036390">
    <property type="entry name" value="WH_DNA-bd_sf"/>
</dbReference>
<comment type="similarity">
    <text evidence="9">Belongs to the HSF family.</text>
</comment>
<protein>
    <submittedName>
        <fullName evidence="13">Heat stress transcription factor C-1</fullName>
    </submittedName>
</protein>
<dbReference type="InterPro" id="IPR000232">
    <property type="entry name" value="HSF_DNA-bd"/>
</dbReference>